<name>A0A0V0GM44_SOLCH</name>
<protein>
    <submittedName>
        <fullName evidence="2">Putative ovule protein</fullName>
    </submittedName>
</protein>
<keyword evidence="1" id="KW-0472">Membrane</keyword>
<keyword evidence="1" id="KW-0812">Transmembrane</keyword>
<reference evidence="2" key="1">
    <citation type="submission" date="2015-12" db="EMBL/GenBank/DDBJ databases">
        <title>Gene expression during late stages of embryo sac development: a critical building block for successful pollen-pistil interactions.</title>
        <authorList>
            <person name="Liu Y."/>
            <person name="Joly V."/>
            <person name="Sabar M."/>
            <person name="Matton D.P."/>
        </authorList>
    </citation>
    <scope>NUCLEOTIDE SEQUENCE</scope>
</reference>
<organism evidence="2">
    <name type="scientific">Solanum chacoense</name>
    <name type="common">Chaco potato</name>
    <dbReference type="NCBI Taxonomy" id="4108"/>
    <lineage>
        <taxon>Eukaryota</taxon>
        <taxon>Viridiplantae</taxon>
        <taxon>Streptophyta</taxon>
        <taxon>Embryophyta</taxon>
        <taxon>Tracheophyta</taxon>
        <taxon>Spermatophyta</taxon>
        <taxon>Magnoliopsida</taxon>
        <taxon>eudicotyledons</taxon>
        <taxon>Gunneridae</taxon>
        <taxon>Pentapetalae</taxon>
        <taxon>asterids</taxon>
        <taxon>lamiids</taxon>
        <taxon>Solanales</taxon>
        <taxon>Solanaceae</taxon>
        <taxon>Solanoideae</taxon>
        <taxon>Solaneae</taxon>
        <taxon>Solanum</taxon>
    </lineage>
</organism>
<feature type="transmembrane region" description="Helical" evidence="1">
    <location>
        <begin position="62"/>
        <end position="81"/>
    </location>
</feature>
<dbReference type="EMBL" id="GEDG01035500">
    <property type="protein sequence ID" value="JAP09180.1"/>
    <property type="molecule type" value="Transcribed_RNA"/>
</dbReference>
<feature type="non-terminal residue" evidence="2">
    <location>
        <position position="83"/>
    </location>
</feature>
<sequence>MIVFFENFNTKGEQEGAKLRSYCWIWLFLPSVIVHLLSWCFYCITQDISFDNLLNAVELFEIYGFLKSNFSFVLMAGFRFFSP</sequence>
<dbReference type="AlphaFoldDB" id="A0A0V0GM44"/>
<proteinExistence type="predicted"/>
<evidence type="ECO:0000256" key="1">
    <source>
        <dbReference type="SAM" id="Phobius"/>
    </source>
</evidence>
<accession>A0A0V0GM44</accession>
<keyword evidence="1" id="KW-1133">Transmembrane helix</keyword>
<evidence type="ECO:0000313" key="2">
    <source>
        <dbReference type="EMBL" id="JAP09180.1"/>
    </source>
</evidence>
<feature type="transmembrane region" description="Helical" evidence="1">
    <location>
        <begin position="21"/>
        <end position="42"/>
    </location>
</feature>